<keyword evidence="13" id="KW-0560">Oxidoreductase</keyword>
<dbReference type="GO" id="GO:0052851">
    <property type="term" value="F:ferric-chelate reductase (NADPH) activity"/>
    <property type="evidence" value="ECO:0007669"/>
    <property type="project" value="TreeGrafter"/>
</dbReference>
<evidence type="ECO:0000256" key="19">
    <source>
        <dbReference type="ARBA" id="ARBA00049387"/>
    </source>
</evidence>
<evidence type="ECO:0000256" key="1">
    <source>
        <dbReference type="ARBA" id="ARBA00001970"/>
    </source>
</evidence>
<keyword evidence="6" id="KW-0410">Iron transport</keyword>
<keyword evidence="24" id="KW-1185">Reference proteome</keyword>
<keyword evidence="17 21" id="KW-0472">Membrane</keyword>
<dbReference type="Proteomes" id="UP001148018">
    <property type="component" value="Unassembled WGS sequence"/>
</dbReference>
<evidence type="ECO:0000256" key="10">
    <source>
        <dbReference type="ARBA" id="ARBA00022753"/>
    </source>
</evidence>
<comment type="catalytic activity">
    <reaction evidence="19">
        <text>2 Fe(2+) + NADP(+) + H(+) = 2 Fe(3+) + NADPH</text>
        <dbReference type="Rhea" id="RHEA:71767"/>
        <dbReference type="ChEBI" id="CHEBI:15378"/>
        <dbReference type="ChEBI" id="CHEBI:29033"/>
        <dbReference type="ChEBI" id="CHEBI:29034"/>
        <dbReference type="ChEBI" id="CHEBI:57783"/>
        <dbReference type="ChEBI" id="CHEBI:58349"/>
    </reaction>
    <physiologicalReaction direction="right-to-left" evidence="19">
        <dbReference type="Rhea" id="RHEA:71769"/>
    </physiologicalReaction>
</comment>
<dbReference type="PANTHER" id="PTHR14239">
    <property type="entry name" value="DUDULIN-RELATED"/>
    <property type="match status" value="1"/>
</dbReference>
<dbReference type="PROSITE" id="PS51228">
    <property type="entry name" value="ACB_2"/>
    <property type="match status" value="1"/>
</dbReference>
<comment type="similarity">
    <text evidence="4">Belongs to the STEAP family.</text>
</comment>
<keyword evidence="14" id="KW-0408">Iron</keyword>
<dbReference type="Pfam" id="PF01794">
    <property type="entry name" value="Ferric_reduct"/>
    <property type="match status" value="1"/>
</dbReference>
<dbReference type="Gene3D" id="1.20.80.10">
    <property type="match status" value="1"/>
</dbReference>
<name>A0A9Q0I322_9TELE</name>
<evidence type="ECO:0000256" key="15">
    <source>
        <dbReference type="ARBA" id="ARBA00023008"/>
    </source>
</evidence>
<feature type="transmembrane region" description="Helical" evidence="21">
    <location>
        <begin position="391"/>
        <end position="412"/>
    </location>
</feature>
<evidence type="ECO:0000256" key="5">
    <source>
        <dbReference type="ARBA" id="ARBA00022448"/>
    </source>
</evidence>
<dbReference type="InterPro" id="IPR000582">
    <property type="entry name" value="Acyl-CoA-binding_protein"/>
</dbReference>
<evidence type="ECO:0000313" key="24">
    <source>
        <dbReference type="Proteomes" id="UP001148018"/>
    </source>
</evidence>
<dbReference type="GO" id="GO:0008823">
    <property type="term" value="F:cupric reductase (NADH) activity"/>
    <property type="evidence" value="ECO:0007669"/>
    <property type="project" value="TreeGrafter"/>
</dbReference>
<evidence type="ECO:0000256" key="3">
    <source>
        <dbReference type="ARBA" id="ARBA00004337"/>
    </source>
</evidence>
<evidence type="ECO:0000256" key="2">
    <source>
        <dbReference type="ARBA" id="ARBA00001974"/>
    </source>
</evidence>
<dbReference type="InterPro" id="IPR028939">
    <property type="entry name" value="P5C_Rdtase_cat_N"/>
</dbReference>
<dbReference type="GO" id="GO:0006826">
    <property type="term" value="P:iron ion transport"/>
    <property type="evidence" value="ECO:0007669"/>
    <property type="project" value="UniProtKB-KW"/>
</dbReference>
<feature type="transmembrane region" description="Helical" evidence="21">
    <location>
        <begin position="305"/>
        <end position="326"/>
    </location>
</feature>
<accession>A0A9Q0I322</accession>
<keyword evidence="8 21" id="KW-0812">Transmembrane</keyword>
<dbReference type="InterPro" id="IPR022408">
    <property type="entry name" value="Acyl-CoA-binding_prot_CS"/>
</dbReference>
<organism evidence="23 24">
    <name type="scientific">Muraenolepis orangiensis</name>
    <name type="common">Patagonian moray cod</name>
    <dbReference type="NCBI Taxonomy" id="630683"/>
    <lineage>
        <taxon>Eukaryota</taxon>
        <taxon>Metazoa</taxon>
        <taxon>Chordata</taxon>
        <taxon>Craniata</taxon>
        <taxon>Vertebrata</taxon>
        <taxon>Euteleostomi</taxon>
        <taxon>Actinopterygii</taxon>
        <taxon>Neopterygii</taxon>
        <taxon>Teleostei</taxon>
        <taxon>Neoteleostei</taxon>
        <taxon>Acanthomorphata</taxon>
        <taxon>Zeiogadaria</taxon>
        <taxon>Gadariae</taxon>
        <taxon>Gadiformes</taxon>
        <taxon>Muraenolepidoidei</taxon>
        <taxon>Muraenolepididae</taxon>
        <taxon>Muraenolepis</taxon>
    </lineage>
</organism>
<keyword evidence="5" id="KW-0813">Transport</keyword>
<dbReference type="FunFam" id="3.40.50.720:FF:000051">
    <property type="entry name" value="STEAP2 metalloreductase"/>
    <property type="match status" value="1"/>
</dbReference>
<comment type="catalytic activity">
    <reaction evidence="18">
        <text>2 Cu(+) + NADP(+) + H(+) = 2 Cu(2+) + NADPH</text>
        <dbReference type="Rhea" id="RHEA:71771"/>
        <dbReference type="ChEBI" id="CHEBI:15378"/>
        <dbReference type="ChEBI" id="CHEBI:29036"/>
        <dbReference type="ChEBI" id="CHEBI:49552"/>
        <dbReference type="ChEBI" id="CHEBI:57783"/>
        <dbReference type="ChEBI" id="CHEBI:58349"/>
    </reaction>
    <physiologicalReaction direction="right-to-left" evidence="18">
        <dbReference type="Rhea" id="RHEA:71773"/>
    </physiologicalReaction>
</comment>
<evidence type="ECO:0000259" key="22">
    <source>
        <dbReference type="PROSITE" id="PS51228"/>
    </source>
</evidence>
<dbReference type="PRINTS" id="PR00689">
    <property type="entry name" value="ACOABINDINGP"/>
</dbReference>
<dbReference type="Pfam" id="PF03807">
    <property type="entry name" value="F420_oxidored"/>
    <property type="match status" value="1"/>
</dbReference>
<dbReference type="GO" id="GO:0005886">
    <property type="term" value="C:plasma membrane"/>
    <property type="evidence" value="ECO:0007669"/>
    <property type="project" value="TreeGrafter"/>
</dbReference>
<evidence type="ECO:0000256" key="13">
    <source>
        <dbReference type="ARBA" id="ARBA00023002"/>
    </source>
</evidence>
<dbReference type="InterPro" id="IPR013130">
    <property type="entry name" value="Fe3_Rdtase_TM_dom"/>
</dbReference>
<evidence type="ECO:0000256" key="11">
    <source>
        <dbReference type="ARBA" id="ARBA00022827"/>
    </source>
</evidence>
<feature type="transmembrane region" description="Helical" evidence="21">
    <location>
        <begin position="257"/>
        <end position="280"/>
    </location>
</feature>
<dbReference type="SUPFAM" id="SSF47027">
    <property type="entry name" value="Acyl-CoA binding protein"/>
    <property type="match status" value="1"/>
</dbReference>
<dbReference type="GO" id="GO:0000062">
    <property type="term" value="F:fatty-acyl-CoA binding"/>
    <property type="evidence" value="ECO:0007669"/>
    <property type="project" value="InterPro"/>
</dbReference>
<keyword evidence="9" id="KW-0479">Metal-binding</keyword>
<reference evidence="23" key="1">
    <citation type="submission" date="2022-07" db="EMBL/GenBank/DDBJ databases">
        <title>Chromosome-level genome of Muraenolepis orangiensis.</title>
        <authorList>
            <person name="Kim J."/>
        </authorList>
    </citation>
    <scope>NUCLEOTIDE SEQUENCE</scope>
    <source>
        <strain evidence="23">KU_S4_2022</strain>
        <tissue evidence="23">Muscle</tissue>
    </source>
</reference>
<protein>
    <recommendedName>
        <fullName evidence="22">ACB domain-containing protein</fullName>
    </recommendedName>
</protein>
<evidence type="ECO:0000256" key="16">
    <source>
        <dbReference type="ARBA" id="ARBA00023065"/>
    </source>
</evidence>
<comment type="caution">
    <text evidence="23">The sequence shown here is derived from an EMBL/GenBank/DDBJ whole genome shotgun (WGS) entry which is preliminary data.</text>
</comment>
<evidence type="ECO:0000256" key="18">
    <source>
        <dbReference type="ARBA" id="ARBA00048958"/>
    </source>
</evidence>
<gene>
    <name evidence="23" type="ORF">NHX12_014530</name>
</gene>
<proteinExistence type="inferred from homology"/>
<evidence type="ECO:0000256" key="21">
    <source>
        <dbReference type="SAM" id="Phobius"/>
    </source>
</evidence>
<evidence type="ECO:0000256" key="20">
    <source>
        <dbReference type="SAM" id="MobiDB-lite"/>
    </source>
</evidence>
<dbReference type="GO" id="GO:0046872">
    <property type="term" value="F:metal ion binding"/>
    <property type="evidence" value="ECO:0007669"/>
    <property type="project" value="UniProtKB-KW"/>
</dbReference>
<feature type="transmembrane region" description="Helical" evidence="21">
    <location>
        <begin position="432"/>
        <end position="455"/>
    </location>
</feature>
<keyword evidence="10" id="KW-0967">Endosome</keyword>
<comment type="cofactor">
    <cofactor evidence="1">
        <name>heme b</name>
        <dbReference type="ChEBI" id="CHEBI:60344"/>
    </cofactor>
</comment>
<feature type="region of interest" description="Disordered" evidence="20">
    <location>
        <begin position="1"/>
        <end position="27"/>
    </location>
</feature>
<evidence type="ECO:0000256" key="17">
    <source>
        <dbReference type="ARBA" id="ARBA00023136"/>
    </source>
</evidence>
<evidence type="ECO:0000256" key="6">
    <source>
        <dbReference type="ARBA" id="ARBA00022496"/>
    </source>
</evidence>
<evidence type="ECO:0000256" key="4">
    <source>
        <dbReference type="ARBA" id="ARBA00007729"/>
    </source>
</evidence>
<feature type="transmembrane region" description="Helical" evidence="21">
    <location>
        <begin position="213"/>
        <end position="231"/>
    </location>
</feature>
<comment type="cofactor">
    <cofactor evidence="2">
        <name>FAD</name>
        <dbReference type="ChEBI" id="CHEBI:57692"/>
    </cofactor>
</comment>
<dbReference type="AlphaFoldDB" id="A0A9Q0I322"/>
<keyword evidence="15" id="KW-0186">Copper</keyword>
<comment type="subcellular location">
    <subcellularLocation>
        <location evidence="3">Endosome membrane</location>
        <topology evidence="3">Multi-pass membrane protein</topology>
    </subcellularLocation>
</comment>
<evidence type="ECO:0000256" key="7">
    <source>
        <dbReference type="ARBA" id="ARBA00022630"/>
    </source>
</evidence>
<feature type="transmembrane region" description="Helical" evidence="21">
    <location>
        <begin position="359"/>
        <end position="379"/>
    </location>
</feature>
<keyword evidence="12 21" id="KW-1133">Transmembrane helix</keyword>
<dbReference type="OrthoDB" id="550646at2759"/>
<dbReference type="GO" id="GO:0010008">
    <property type="term" value="C:endosome membrane"/>
    <property type="evidence" value="ECO:0007669"/>
    <property type="project" value="UniProtKB-SubCell"/>
</dbReference>
<dbReference type="InterPro" id="IPR036291">
    <property type="entry name" value="NAD(P)-bd_dom_sf"/>
</dbReference>
<dbReference type="InterPro" id="IPR051267">
    <property type="entry name" value="STEAP_metalloreductase"/>
</dbReference>
<sequence>MPREEMKRPLIAGGGAGPRPLEASDQGTPVVGVLGSGDFSRSLTGRLVASGYRVVVGSRSPKRCLPLFPEEAEVTSQVEAASQGDLVFVALFPEHYSTLAGLGEALAGKVLVDVSNGVQVNLGGTSHAERLAAMFPESHVVKGFNTVSAWALQTGSRDGNRQVLLCGDSAEAKAAVCRLCRALGFVPVDTGLLAARALELENLPLRLFPSWRVPLISTLALFAFFYLYNFLRDVLQPLAVGGRGRAFYKMPVETVNVTLPAVALVTLALVYAPGSLAAALQLSRGTKYARFPGWLDRWLGRRKQLGLCGFACAATHAVYSLCLPMRRSARYKMLNEAFKQVKAGVEDSWQEEEVWRMELYLSVGIMALCLLSLLAVASLPSVADSLNWREFTFVQSGVGLAALAAATLHTLLFGWDRAFHRDQYRLCLPPTFMVAVPLPLAVLASRVALGLPCLARRLARIRRGWEKNRHLRFTLDWSPRKMVSAKTEGPDYFSSPGAMRAVPVGPVGRPNRGFITGSLAAAPGEEEIQATRRHTEAFEKAVEDSKVLLKRPSTEDLGVLYGLYKQSTAGDVTTERPGVLDFVGKKKWDAWKAREGVSKQEAMDGYIKAIEGFKTKYGF</sequence>
<evidence type="ECO:0000256" key="8">
    <source>
        <dbReference type="ARBA" id="ARBA00022692"/>
    </source>
</evidence>
<dbReference type="PANTHER" id="PTHR14239:SF8">
    <property type="entry name" value="METALLOREDUCTASE STEAP3"/>
    <property type="match status" value="1"/>
</dbReference>
<evidence type="ECO:0000256" key="14">
    <source>
        <dbReference type="ARBA" id="ARBA00023004"/>
    </source>
</evidence>
<evidence type="ECO:0000256" key="9">
    <source>
        <dbReference type="ARBA" id="ARBA00022723"/>
    </source>
</evidence>
<dbReference type="EMBL" id="JANIIK010000119">
    <property type="protein sequence ID" value="KAJ3584034.1"/>
    <property type="molecule type" value="Genomic_DNA"/>
</dbReference>
<evidence type="ECO:0000313" key="23">
    <source>
        <dbReference type="EMBL" id="KAJ3584034.1"/>
    </source>
</evidence>
<feature type="domain" description="ACB" evidence="22">
    <location>
        <begin position="534"/>
        <end position="619"/>
    </location>
</feature>
<dbReference type="InterPro" id="IPR035984">
    <property type="entry name" value="Acyl-CoA-binding_sf"/>
</dbReference>
<dbReference type="SUPFAM" id="SSF51735">
    <property type="entry name" value="NAD(P)-binding Rossmann-fold domains"/>
    <property type="match status" value="1"/>
</dbReference>
<keyword evidence="11" id="KW-0274">FAD</keyword>
<dbReference type="Pfam" id="PF00887">
    <property type="entry name" value="ACBP"/>
    <property type="match status" value="1"/>
</dbReference>
<keyword evidence="16" id="KW-0406">Ion transport</keyword>
<dbReference type="Gene3D" id="3.40.50.720">
    <property type="entry name" value="NAD(P)-binding Rossmann-like Domain"/>
    <property type="match status" value="1"/>
</dbReference>
<evidence type="ECO:0000256" key="12">
    <source>
        <dbReference type="ARBA" id="ARBA00022989"/>
    </source>
</evidence>
<dbReference type="GO" id="GO:0015677">
    <property type="term" value="P:copper ion import"/>
    <property type="evidence" value="ECO:0007669"/>
    <property type="project" value="TreeGrafter"/>
</dbReference>
<dbReference type="PROSITE" id="PS00880">
    <property type="entry name" value="ACB_1"/>
    <property type="match status" value="1"/>
</dbReference>
<keyword evidence="7" id="KW-0285">Flavoprotein</keyword>
<dbReference type="InterPro" id="IPR014352">
    <property type="entry name" value="FERM/acyl-CoA-bd_prot_sf"/>
</dbReference>